<feature type="transmembrane region" description="Helical" evidence="7">
    <location>
        <begin position="454"/>
        <end position="477"/>
    </location>
</feature>
<dbReference type="PANTHER" id="PTHR31679:SF2">
    <property type="entry name" value="PEROXISOMAL MEMBRANE PROTEIN PEX30-RELATED"/>
    <property type="match status" value="1"/>
</dbReference>
<dbReference type="InterPro" id="IPR002219">
    <property type="entry name" value="PKC_DAG/PE"/>
</dbReference>
<keyword evidence="2 7" id="KW-0812">Transmembrane</keyword>
<accession>A0A1Y2CIJ6</accession>
<dbReference type="InterPro" id="IPR052646">
    <property type="entry name" value="Peroxisomal_PEX28-32"/>
</dbReference>
<dbReference type="SUPFAM" id="SSF57889">
    <property type="entry name" value="Cysteine-rich domain"/>
    <property type="match status" value="1"/>
</dbReference>
<protein>
    <recommendedName>
        <fullName evidence="8">Phorbol-ester/DAG-type domain-containing protein</fullName>
    </recommendedName>
</protein>
<keyword evidence="5 7" id="KW-1133">Transmembrane helix</keyword>
<dbReference type="SMART" id="SM00693">
    <property type="entry name" value="DysFN"/>
    <property type="match status" value="1"/>
</dbReference>
<dbReference type="InterPro" id="IPR010482">
    <property type="entry name" value="TECPR1-like_DysF"/>
</dbReference>
<evidence type="ECO:0000256" key="2">
    <source>
        <dbReference type="ARBA" id="ARBA00022692"/>
    </source>
</evidence>
<dbReference type="PROSITE" id="PS50081">
    <property type="entry name" value="ZF_DAG_PE_2"/>
    <property type="match status" value="1"/>
</dbReference>
<dbReference type="AlphaFoldDB" id="A0A1Y2CIJ6"/>
<dbReference type="GO" id="GO:0007031">
    <property type="term" value="P:peroxisome organization"/>
    <property type="evidence" value="ECO:0007669"/>
    <property type="project" value="UniProtKB-ARBA"/>
</dbReference>
<dbReference type="OrthoDB" id="74314at2759"/>
<dbReference type="Gene3D" id="3.30.60.20">
    <property type="match status" value="1"/>
</dbReference>
<evidence type="ECO:0000313" key="10">
    <source>
        <dbReference type="Proteomes" id="UP000193642"/>
    </source>
</evidence>
<organism evidence="9 10">
    <name type="scientific">Rhizoclosmatium globosum</name>
    <dbReference type="NCBI Taxonomy" id="329046"/>
    <lineage>
        <taxon>Eukaryota</taxon>
        <taxon>Fungi</taxon>
        <taxon>Fungi incertae sedis</taxon>
        <taxon>Chytridiomycota</taxon>
        <taxon>Chytridiomycota incertae sedis</taxon>
        <taxon>Chytridiomycetes</taxon>
        <taxon>Chytridiales</taxon>
        <taxon>Chytriomycetaceae</taxon>
        <taxon>Rhizoclosmatium</taxon>
    </lineage>
</organism>
<dbReference type="GO" id="GO:0012505">
    <property type="term" value="C:endomembrane system"/>
    <property type="evidence" value="ECO:0007669"/>
    <property type="project" value="UniProtKB-SubCell"/>
</dbReference>
<dbReference type="SMART" id="SM00109">
    <property type="entry name" value="C1"/>
    <property type="match status" value="1"/>
</dbReference>
<dbReference type="InterPro" id="IPR006614">
    <property type="entry name" value="Peroxin/Ferlin"/>
</dbReference>
<proteinExistence type="predicted"/>
<dbReference type="PRINTS" id="PR00008">
    <property type="entry name" value="DAGPEDOMAIN"/>
</dbReference>
<comment type="caution">
    <text evidence="9">The sequence shown here is derived from an EMBL/GenBank/DDBJ whole genome shotgun (WGS) entry which is preliminary data.</text>
</comment>
<dbReference type="Pfam" id="PF06398">
    <property type="entry name" value="Pex24p"/>
    <property type="match status" value="2"/>
</dbReference>
<evidence type="ECO:0000256" key="7">
    <source>
        <dbReference type="SAM" id="Phobius"/>
    </source>
</evidence>
<evidence type="ECO:0000313" key="9">
    <source>
        <dbReference type="EMBL" id="ORY46870.1"/>
    </source>
</evidence>
<evidence type="ECO:0000256" key="3">
    <source>
        <dbReference type="ARBA" id="ARBA00022723"/>
    </source>
</evidence>
<keyword evidence="10" id="KW-1185">Reference proteome</keyword>
<dbReference type="EMBL" id="MCGO01000015">
    <property type="protein sequence ID" value="ORY46870.1"/>
    <property type="molecule type" value="Genomic_DNA"/>
</dbReference>
<keyword evidence="3" id="KW-0479">Metal-binding</keyword>
<evidence type="ECO:0000256" key="4">
    <source>
        <dbReference type="ARBA" id="ARBA00022833"/>
    </source>
</evidence>
<keyword evidence="6 7" id="KW-0472">Membrane</keyword>
<feature type="transmembrane region" description="Helical" evidence="7">
    <location>
        <begin position="287"/>
        <end position="310"/>
    </location>
</feature>
<evidence type="ECO:0000256" key="5">
    <source>
        <dbReference type="ARBA" id="ARBA00022989"/>
    </source>
</evidence>
<evidence type="ECO:0000259" key="8">
    <source>
        <dbReference type="PROSITE" id="PS50081"/>
    </source>
</evidence>
<dbReference type="InterPro" id="IPR046349">
    <property type="entry name" value="C1-like_sf"/>
</dbReference>
<dbReference type="InterPro" id="IPR020454">
    <property type="entry name" value="DAG/PE-bd"/>
</dbReference>
<comment type="subcellular location">
    <subcellularLocation>
        <location evidence="1">Endomembrane system</location>
        <topology evidence="1">Multi-pass membrane protein</topology>
    </subcellularLocation>
</comment>
<sequence>MSSPSTHAPPTQPPPPPSHVFVAHNYTAPTYCHHCDGFLWGLVAQGLKCSTCGLDVHVACRDSLAKECRSRARTLSNRGSVDLPPQPPPQPQPSLIDDFVAQAHISSLSRERSRKASNPPLDLVYTTPKNMVGFVTRLTPIVIVFEVTTDILTWKDVPTSMLALIVSIALCFYPHILTIVPHGCILYIVVSSYFEKAKYELALKNKPQASASTSEGSVAAPADATTATTSTTPLVYSATYLRNLQFIQNQMGLFVNGYDAVESGLRQLQLYSDQHPFQCIDCVLCSLRFICLGAVLLAFSINTIFFQAFITTIPTALLKNLLTRVDVIREGIQAASAAPGGSIVVVTIWENQRWWAGLGWIPHLFRSERAPWSDETGNITRPSKESYALPPPSNGVGSWSWVDLEWTLDFDWAIAGVDQKEGWQYSDHAWENGRAKCGVGSVTRRRAWMRRMRFIPNLGVSVVASMLPKSGIAAAVASPTLSKKDE</sequence>
<gene>
    <name evidence="9" type="ORF">BCR33DRAFT_715283</name>
</gene>
<dbReference type="GO" id="GO:0046872">
    <property type="term" value="F:metal ion binding"/>
    <property type="evidence" value="ECO:0007669"/>
    <property type="project" value="UniProtKB-KW"/>
</dbReference>
<dbReference type="GO" id="GO:0005778">
    <property type="term" value="C:peroxisomal membrane"/>
    <property type="evidence" value="ECO:0007669"/>
    <property type="project" value="TreeGrafter"/>
</dbReference>
<dbReference type="PROSITE" id="PS00479">
    <property type="entry name" value="ZF_DAG_PE_1"/>
    <property type="match status" value="1"/>
</dbReference>
<dbReference type="Proteomes" id="UP000193642">
    <property type="component" value="Unassembled WGS sequence"/>
</dbReference>
<dbReference type="PANTHER" id="PTHR31679">
    <property type="entry name" value="PEROXISOMAL MEMBRANE PROTEIN PEX30-RELATED"/>
    <property type="match status" value="1"/>
</dbReference>
<evidence type="ECO:0000256" key="6">
    <source>
        <dbReference type="ARBA" id="ARBA00023136"/>
    </source>
</evidence>
<name>A0A1Y2CIJ6_9FUNG</name>
<dbReference type="Pfam" id="PF00130">
    <property type="entry name" value="C1_1"/>
    <property type="match status" value="1"/>
</dbReference>
<feature type="domain" description="Phorbol-ester/DAG-type" evidence="8">
    <location>
        <begin position="18"/>
        <end position="68"/>
    </location>
</feature>
<dbReference type="STRING" id="329046.A0A1Y2CIJ6"/>
<dbReference type="SMART" id="SM00694">
    <property type="entry name" value="DysFC"/>
    <property type="match status" value="1"/>
</dbReference>
<evidence type="ECO:0000256" key="1">
    <source>
        <dbReference type="ARBA" id="ARBA00004127"/>
    </source>
</evidence>
<reference evidence="9 10" key="1">
    <citation type="submission" date="2016-07" db="EMBL/GenBank/DDBJ databases">
        <title>Pervasive Adenine N6-methylation of Active Genes in Fungi.</title>
        <authorList>
            <consortium name="DOE Joint Genome Institute"/>
            <person name="Mondo S.J."/>
            <person name="Dannebaum R.O."/>
            <person name="Kuo R.C."/>
            <person name="Labutti K."/>
            <person name="Haridas S."/>
            <person name="Kuo A."/>
            <person name="Salamov A."/>
            <person name="Ahrendt S.R."/>
            <person name="Lipzen A."/>
            <person name="Sullivan W."/>
            <person name="Andreopoulos W.B."/>
            <person name="Clum A."/>
            <person name="Lindquist E."/>
            <person name="Daum C."/>
            <person name="Ramamoorthy G.K."/>
            <person name="Gryganskyi A."/>
            <person name="Culley D."/>
            <person name="Magnuson J.K."/>
            <person name="James T.Y."/>
            <person name="O'Malley M.A."/>
            <person name="Stajich J.E."/>
            <person name="Spatafora J.W."/>
            <person name="Visel A."/>
            <person name="Grigoriev I.V."/>
        </authorList>
    </citation>
    <scope>NUCLEOTIDE SEQUENCE [LARGE SCALE GENOMIC DNA]</scope>
    <source>
        <strain evidence="9 10">JEL800</strain>
    </source>
</reference>
<keyword evidence="4" id="KW-0862">Zinc</keyword>